<accession>A0ABQ4JK41</accession>
<organism evidence="1 2">
    <name type="scientific">Micromonospora qiuiae</name>
    <dbReference type="NCBI Taxonomy" id="502268"/>
    <lineage>
        <taxon>Bacteria</taxon>
        <taxon>Bacillati</taxon>
        <taxon>Actinomycetota</taxon>
        <taxon>Actinomycetes</taxon>
        <taxon>Micromonosporales</taxon>
        <taxon>Micromonosporaceae</taxon>
        <taxon>Micromonospora</taxon>
    </lineage>
</organism>
<gene>
    <name evidence="1" type="ORF">Vqi01_59020</name>
</gene>
<dbReference type="Proteomes" id="UP000653076">
    <property type="component" value="Unassembled WGS sequence"/>
</dbReference>
<reference evidence="1 2" key="1">
    <citation type="submission" date="2021-01" db="EMBL/GenBank/DDBJ databases">
        <title>Whole genome shotgun sequence of Verrucosispora qiuiae NBRC 106684.</title>
        <authorList>
            <person name="Komaki H."/>
            <person name="Tamura T."/>
        </authorList>
    </citation>
    <scope>NUCLEOTIDE SEQUENCE [LARGE SCALE GENOMIC DNA]</scope>
    <source>
        <strain evidence="1 2">NBRC 106684</strain>
    </source>
</reference>
<keyword evidence="2" id="KW-1185">Reference proteome</keyword>
<dbReference type="RefSeq" id="WP_204038428.1">
    <property type="nucleotide sequence ID" value="NZ_BOPC01000138.1"/>
</dbReference>
<proteinExistence type="predicted"/>
<evidence type="ECO:0000313" key="1">
    <source>
        <dbReference type="EMBL" id="GIJ30740.1"/>
    </source>
</evidence>
<comment type="caution">
    <text evidence="1">The sequence shown here is derived from an EMBL/GenBank/DDBJ whole genome shotgun (WGS) entry which is preliminary data.</text>
</comment>
<protein>
    <submittedName>
        <fullName evidence="1">Uncharacterized protein</fullName>
    </submittedName>
</protein>
<name>A0ABQ4JK41_9ACTN</name>
<dbReference type="EMBL" id="BOPC01000138">
    <property type="protein sequence ID" value="GIJ30740.1"/>
    <property type="molecule type" value="Genomic_DNA"/>
</dbReference>
<sequence length="67" mass="7133">MPHYALNDPRLQAEMELLAAETAATWPVTDHTLAALARILPTTNAMADRHVAAAPDAAPTERVPDGC</sequence>
<evidence type="ECO:0000313" key="2">
    <source>
        <dbReference type="Proteomes" id="UP000653076"/>
    </source>
</evidence>